<keyword evidence="1" id="KW-0812">Transmembrane</keyword>
<evidence type="ECO:0000313" key="4">
    <source>
        <dbReference type="Proteomes" id="UP000184465"/>
    </source>
</evidence>
<dbReference type="Proteomes" id="UP000184465">
    <property type="component" value="Unassembled WGS sequence"/>
</dbReference>
<evidence type="ECO:0000313" key="3">
    <source>
        <dbReference type="EMBL" id="SHJ72407.1"/>
    </source>
</evidence>
<sequence>MKANCKQLTFNDFFENFDDFVNTKKPMFLELFENYIDIKSFIPHEFYESYYSSTGRPRDYSLQAMILALIFKCFFSLPKISILILFLSISSELRSACGFTSVPHKSQFSRFMTDFYHEINLMFHRLVDITQPICEEIDPFKSSILISDTTGFEGYVKENNPKFFNSILKASKTLAKVLKSKGQGEDFNIHNHAYSKMPKTSSANDDIKLCYLNGHFGYYLKANIVTDDLGIVRHIDFYEPDEDCNVDSPDSLKDKYDSKTLIPVLENFSSLHPSFSYKYFLGDSGFDACDNYEYLCKDKGIIPIISINPRNQSDLPETGFNELGVPTCPNDHSLTMKFDGVTREKGRADRLKWLCPKSNILLAGITQLISLIILYRTNNTNHPRAIKSIVTQL</sequence>
<keyword evidence="4" id="KW-1185">Reference proteome</keyword>
<dbReference type="AlphaFoldDB" id="A0A1M6LMH8"/>
<reference evidence="4" key="1">
    <citation type="submission" date="2016-11" db="EMBL/GenBank/DDBJ databases">
        <authorList>
            <person name="Varghese N."/>
            <person name="Submissions S."/>
        </authorList>
    </citation>
    <scope>NUCLEOTIDE SEQUENCE [LARGE SCALE GENOMIC DNA]</scope>
    <source>
        <strain evidence="4">DSM 15212 / CIP 107654 / DViRD3</strain>
    </source>
</reference>
<accession>A0A1M6LMH8</accession>
<dbReference type="OrthoDB" id="1706305at2"/>
<dbReference type="Pfam" id="PF05598">
    <property type="entry name" value="DUF772"/>
    <property type="match status" value="1"/>
</dbReference>
<dbReference type="STRING" id="1121301.SAMN02745912_00847"/>
<keyword evidence="1" id="KW-1133">Transmembrane helix</keyword>
<evidence type="ECO:0000256" key="1">
    <source>
        <dbReference type="SAM" id="Phobius"/>
    </source>
</evidence>
<gene>
    <name evidence="3" type="ORF">SAMN02745912_00847</name>
</gene>
<evidence type="ECO:0000259" key="2">
    <source>
        <dbReference type="Pfam" id="PF05598"/>
    </source>
</evidence>
<dbReference type="InterPro" id="IPR008490">
    <property type="entry name" value="Transposase_InsH_N"/>
</dbReference>
<protein>
    <recommendedName>
        <fullName evidence="2">Transposase InsH N-terminal domain-containing protein</fullName>
    </recommendedName>
</protein>
<dbReference type="EMBL" id="FRAG01000007">
    <property type="protein sequence ID" value="SHJ72407.1"/>
    <property type="molecule type" value="Genomic_DNA"/>
</dbReference>
<name>A0A1M6LMH8_PARC5</name>
<dbReference type="RefSeq" id="WP_073147304.1">
    <property type="nucleotide sequence ID" value="NZ_FRAG01000007.1"/>
</dbReference>
<organism evidence="3 4">
    <name type="scientific">Paramaledivibacter caminithermalis (strain DSM 15212 / CIP 107654 / DViRD3)</name>
    <name type="common">Clostridium caminithermale</name>
    <dbReference type="NCBI Taxonomy" id="1121301"/>
    <lineage>
        <taxon>Bacteria</taxon>
        <taxon>Bacillati</taxon>
        <taxon>Bacillota</taxon>
        <taxon>Clostridia</taxon>
        <taxon>Peptostreptococcales</taxon>
        <taxon>Caminicellaceae</taxon>
        <taxon>Paramaledivibacter</taxon>
    </lineage>
</organism>
<proteinExistence type="predicted"/>
<feature type="transmembrane region" description="Helical" evidence="1">
    <location>
        <begin position="66"/>
        <end position="89"/>
    </location>
</feature>
<feature type="domain" description="Transposase InsH N-terminal" evidence="2">
    <location>
        <begin position="17"/>
        <end position="113"/>
    </location>
</feature>
<keyword evidence="1" id="KW-0472">Membrane</keyword>